<evidence type="ECO:0000256" key="5">
    <source>
        <dbReference type="ARBA" id="ARBA00023004"/>
    </source>
</evidence>
<dbReference type="InterPro" id="IPR002336">
    <property type="entry name" value="Erythrocruorin"/>
</dbReference>
<evidence type="ECO:0000259" key="7">
    <source>
        <dbReference type="PROSITE" id="PS01033"/>
    </source>
</evidence>
<protein>
    <submittedName>
        <fullName evidence="8">CSON006176 protein</fullName>
    </submittedName>
</protein>
<name>A0A336KA78_CULSO</name>
<evidence type="ECO:0000256" key="4">
    <source>
        <dbReference type="ARBA" id="ARBA00022723"/>
    </source>
</evidence>
<sequence>MGDLTAEDVRLIKQMWTVPSSNLYDVGDVMLYKFFEKYPNYKQMFPKFRNTPLNQLKGQHEFRCHAYQIMIQFTTSINLLGEPGGLEKIRDLWRAHGELHANLDVTKAQFNEVRDVIITVLLEMCNLSEVEEIRVAWNKLFDVVYNFSFETMYNDVRSVI</sequence>
<dbReference type="PANTHER" id="PTHR47217:SF1">
    <property type="entry name" value="GLOBIN-LIKE PROTEIN"/>
    <property type="match status" value="1"/>
</dbReference>
<dbReference type="GO" id="GO:0005344">
    <property type="term" value="F:oxygen carrier activity"/>
    <property type="evidence" value="ECO:0007669"/>
    <property type="project" value="UniProtKB-KW"/>
</dbReference>
<comment type="similarity">
    <text evidence="6">Belongs to the globin family.</text>
</comment>
<dbReference type="VEuPathDB" id="VectorBase:CSON006176"/>
<dbReference type="PANTHER" id="PTHR47217">
    <property type="entry name" value="GLOBIN-LIKE PROTEIN"/>
    <property type="match status" value="1"/>
</dbReference>
<evidence type="ECO:0000256" key="1">
    <source>
        <dbReference type="ARBA" id="ARBA00022448"/>
    </source>
</evidence>
<dbReference type="InterPro" id="IPR044399">
    <property type="entry name" value="Mb-like_M"/>
</dbReference>
<keyword evidence="4" id="KW-0479">Metal-binding</keyword>
<reference evidence="8" key="1">
    <citation type="submission" date="2018-04" db="EMBL/GenBank/DDBJ databases">
        <authorList>
            <person name="Go L.Y."/>
            <person name="Mitchell J.A."/>
        </authorList>
    </citation>
    <scope>NUCLEOTIDE SEQUENCE</scope>
    <source>
        <tissue evidence="8">Whole organism</tissue>
    </source>
</reference>
<proteinExistence type="inferred from homology"/>
<keyword evidence="5" id="KW-0408">Iron</keyword>
<gene>
    <name evidence="8" type="primary">CSON006176</name>
</gene>
<evidence type="ECO:0000256" key="2">
    <source>
        <dbReference type="ARBA" id="ARBA00022617"/>
    </source>
</evidence>
<dbReference type="GO" id="GO:0020037">
    <property type="term" value="F:heme binding"/>
    <property type="evidence" value="ECO:0007669"/>
    <property type="project" value="InterPro"/>
</dbReference>
<evidence type="ECO:0000256" key="6">
    <source>
        <dbReference type="RuleBase" id="RU000356"/>
    </source>
</evidence>
<dbReference type="SUPFAM" id="SSF46458">
    <property type="entry name" value="Globin-like"/>
    <property type="match status" value="1"/>
</dbReference>
<organism evidence="8">
    <name type="scientific">Culicoides sonorensis</name>
    <name type="common">Biting midge</name>
    <dbReference type="NCBI Taxonomy" id="179676"/>
    <lineage>
        <taxon>Eukaryota</taxon>
        <taxon>Metazoa</taxon>
        <taxon>Ecdysozoa</taxon>
        <taxon>Arthropoda</taxon>
        <taxon>Hexapoda</taxon>
        <taxon>Insecta</taxon>
        <taxon>Pterygota</taxon>
        <taxon>Neoptera</taxon>
        <taxon>Endopterygota</taxon>
        <taxon>Diptera</taxon>
        <taxon>Nematocera</taxon>
        <taxon>Chironomoidea</taxon>
        <taxon>Ceratopogonidae</taxon>
        <taxon>Ceratopogoninae</taxon>
        <taxon>Culicoides</taxon>
        <taxon>Monoculicoides</taxon>
    </lineage>
</organism>
<feature type="domain" description="Globin" evidence="7">
    <location>
        <begin position="3"/>
        <end position="153"/>
    </location>
</feature>
<reference evidence="9" key="2">
    <citation type="submission" date="2018-07" db="EMBL/GenBank/DDBJ databases">
        <authorList>
            <person name="Quirk P.G."/>
            <person name="Krulwich T.A."/>
        </authorList>
    </citation>
    <scope>NUCLEOTIDE SEQUENCE</scope>
</reference>
<dbReference type="AlphaFoldDB" id="A0A336KA78"/>
<dbReference type="GO" id="GO:0005833">
    <property type="term" value="C:hemoglobin complex"/>
    <property type="evidence" value="ECO:0007669"/>
    <property type="project" value="InterPro"/>
</dbReference>
<dbReference type="GO" id="GO:0019825">
    <property type="term" value="F:oxygen binding"/>
    <property type="evidence" value="ECO:0007669"/>
    <property type="project" value="InterPro"/>
</dbReference>
<dbReference type="InterPro" id="IPR000971">
    <property type="entry name" value="Globin"/>
</dbReference>
<dbReference type="InterPro" id="IPR009050">
    <property type="entry name" value="Globin-like_sf"/>
</dbReference>
<dbReference type="Gene3D" id="1.10.490.10">
    <property type="entry name" value="Globins"/>
    <property type="match status" value="1"/>
</dbReference>
<keyword evidence="1 6" id="KW-0813">Transport</keyword>
<dbReference type="InterPro" id="IPR012292">
    <property type="entry name" value="Globin/Proto"/>
</dbReference>
<dbReference type="PROSITE" id="PS01033">
    <property type="entry name" value="GLOBIN"/>
    <property type="match status" value="1"/>
</dbReference>
<keyword evidence="2 6" id="KW-0349">Heme</keyword>
<keyword evidence="3 6" id="KW-0561">Oxygen transport</keyword>
<dbReference type="GO" id="GO:0005576">
    <property type="term" value="C:extracellular region"/>
    <property type="evidence" value="ECO:0007669"/>
    <property type="project" value="InterPro"/>
</dbReference>
<evidence type="ECO:0000256" key="3">
    <source>
        <dbReference type="ARBA" id="ARBA00022621"/>
    </source>
</evidence>
<accession>A0A336KA78</accession>
<dbReference type="Pfam" id="PF00042">
    <property type="entry name" value="Globin"/>
    <property type="match status" value="1"/>
</dbReference>
<dbReference type="OMA" id="DSQQETW"/>
<dbReference type="EMBL" id="UFQT01000234">
    <property type="protein sequence ID" value="SSX22144.1"/>
    <property type="molecule type" value="Genomic_DNA"/>
</dbReference>
<dbReference type="CDD" id="cd01040">
    <property type="entry name" value="Mb-like"/>
    <property type="match status" value="1"/>
</dbReference>
<evidence type="ECO:0000313" key="9">
    <source>
        <dbReference type="EMBL" id="SSX22144.1"/>
    </source>
</evidence>
<dbReference type="PRINTS" id="PR00611">
    <property type="entry name" value="ERYTHCRUORIN"/>
</dbReference>
<dbReference type="EMBL" id="UFQS01000234">
    <property type="protein sequence ID" value="SSX01766.1"/>
    <property type="molecule type" value="Genomic_DNA"/>
</dbReference>
<dbReference type="GO" id="GO:0046872">
    <property type="term" value="F:metal ion binding"/>
    <property type="evidence" value="ECO:0007669"/>
    <property type="project" value="UniProtKB-KW"/>
</dbReference>
<evidence type="ECO:0000313" key="8">
    <source>
        <dbReference type="EMBL" id="SSX01766.1"/>
    </source>
</evidence>